<dbReference type="EMBL" id="KK117955">
    <property type="protein sequence ID" value="KFM71855.1"/>
    <property type="molecule type" value="Genomic_DNA"/>
</dbReference>
<name>A0A087U3B6_STEMI</name>
<feature type="non-terminal residue" evidence="3">
    <location>
        <position position="92"/>
    </location>
</feature>
<dbReference type="OMA" id="WHLLSCI"/>
<sequence>MLNNWKKLTKVIQSIWKCWSNNYLSTLQQRNKWYYEKNIVEVDTMVLIREGNTPVCNWPLGRIIETLAGKDNKSPMTGLCSNTSKLDDRAVE</sequence>
<evidence type="ECO:0000256" key="1">
    <source>
        <dbReference type="SAM" id="MobiDB-lite"/>
    </source>
</evidence>
<proteinExistence type="predicted"/>
<organism evidence="3 4">
    <name type="scientific">Stegodyphus mimosarum</name>
    <name type="common">African social velvet spider</name>
    <dbReference type="NCBI Taxonomy" id="407821"/>
    <lineage>
        <taxon>Eukaryota</taxon>
        <taxon>Metazoa</taxon>
        <taxon>Ecdysozoa</taxon>
        <taxon>Arthropoda</taxon>
        <taxon>Chelicerata</taxon>
        <taxon>Arachnida</taxon>
        <taxon>Araneae</taxon>
        <taxon>Araneomorphae</taxon>
        <taxon>Entelegynae</taxon>
        <taxon>Eresoidea</taxon>
        <taxon>Eresidae</taxon>
        <taxon>Stegodyphus</taxon>
    </lineage>
</organism>
<accession>A0A087U3B6</accession>
<protein>
    <recommendedName>
        <fullName evidence="2">DUF5641 domain-containing protein</fullName>
    </recommendedName>
</protein>
<evidence type="ECO:0000313" key="3">
    <source>
        <dbReference type="EMBL" id="KFM71855.1"/>
    </source>
</evidence>
<dbReference type="PANTHER" id="PTHR47331:SF6">
    <property type="entry name" value="DOUBLECORTIN DOMAIN-CONTAINING PROTEIN"/>
    <property type="match status" value="1"/>
</dbReference>
<dbReference type="STRING" id="407821.A0A087U3B6"/>
<dbReference type="Proteomes" id="UP000054359">
    <property type="component" value="Unassembled WGS sequence"/>
</dbReference>
<evidence type="ECO:0000313" key="4">
    <source>
        <dbReference type="Proteomes" id="UP000054359"/>
    </source>
</evidence>
<dbReference type="PANTHER" id="PTHR47331">
    <property type="entry name" value="PHD-TYPE DOMAIN-CONTAINING PROTEIN"/>
    <property type="match status" value="1"/>
</dbReference>
<dbReference type="AlphaFoldDB" id="A0A087U3B6"/>
<dbReference type="Pfam" id="PF18701">
    <property type="entry name" value="DUF5641"/>
    <property type="match status" value="1"/>
</dbReference>
<feature type="domain" description="DUF5641" evidence="2">
    <location>
        <begin position="4"/>
        <end position="77"/>
    </location>
</feature>
<feature type="region of interest" description="Disordered" evidence="1">
    <location>
        <begin position="70"/>
        <end position="92"/>
    </location>
</feature>
<dbReference type="InterPro" id="IPR040676">
    <property type="entry name" value="DUF5641"/>
</dbReference>
<evidence type="ECO:0000259" key="2">
    <source>
        <dbReference type="Pfam" id="PF18701"/>
    </source>
</evidence>
<gene>
    <name evidence="3" type="ORF">X975_15956</name>
</gene>
<reference evidence="3 4" key="1">
    <citation type="submission" date="2013-11" db="EMBL/GenBank/DDBJ databases">
        <title>Genome sequencing of Stegodyphus mimosarum.</title>
        <authorList>
            <person name="Bechsgaard J."/>
        </authorList>
    </citation>
    <scope>NUCLEOTIDE SEQUENCE [LARGE SCALE GENOMIC DNA]</scope>
</reference>
<keyword evidence="4" id="KW-1185">Reference proteome</keyword>
<dbReference type="OrthoDB" id="6436503at2759"/>